<protein>
    <submittedName>
        <fullName evidence="1">Uncharacterized protein</fullName>
    </submittedName>
</protein>
<name>A0A3B4YU72_9TELE</name>
<proteinExistence type="predicted"/>
<organism evidence="1">
    <name type="scientific">Stegastes partitus</name>
    <name type="common">bicolor damselfish</name>
    <dbReference type="NCBI Taxonomy" id="144197"/>
    <lineage>
        <taxon>Eukaryota</taxon>
        <taxon>Metazoa</taxon>
        <taxon>Chordata</taxon>
        <taxon>Craniata</taxon>
        <taxon>Vertebrata</taxon>
        <taxon>Euteleostomi</taxon>
        <taxon>Actinopterygii</taxon>
        <taxon>Neopterygii</taxon>
        <taxon>Teleostei</taxon>
        <taxon>Neoteleostei</taxon>
        <taxon>Acanthomorphata</taxon>
        <taxon>Ovalentaria</taxon>
        <taxon>Pomacentridae</taxon>
        <taxon>Stegastes</taxon>
    </lineage>
</organism>
<dbReference type="AlphaFoldDB" id="A0A3B4YU72"/>
<dbReference type="Ensembl" id="ENSSPAT00000000351.1">
    <property type="protein sequence ID" value="ENSSPAP00000000343.1"/>
    <property type="gene ID" value="ENSSPAG00000000287.1"/>
</dbReference>
<dbReference type="GeneTree" id="ENSGT00980000202817"/>
<evidence type="ECO:0000313" key="1">
    <source>
        <dbReference type="Ensembl" id="ENSSPAP00000000343.1"/>
    </source>
</evidence>
<sequence length="91" mass="10526">GWLPGSHSSPPQTLAEMTLPRAERERLIFVASRSRSPVALSFPARRWSWPAASEKVLQISRWMVKMEWEREESLFISRSRTYTPRSGCSFS</sequence>
<reference evidence="1" key="1">
    <citation type="submission" date="2023-09" db="UniProtKB">
        <authorList>
            <consortium name="Ensembl"/>
        </authorList>
    </citation>
    <scope>IDENTIFICATION</scope>
</reference>
<accession>A0A3B4YU72</accession>